<comment type="caution">
    <text evidence="1">The sequence shown here is derived from an EMBL/GenBank/DDBJ whole genome shotgun (WGS) entry which is preliminary data.</text>
</comment>
<accession>A0A413RSG6</accession>
<evidence type="ECO:0000313" key="1">
    <source>
        <dbReference type="EMBL" id="RGT95703.1"/>
    </source>
</evidence>
<dbReference type="EMBL" id="QRXI01000006">
    <property type="protein sequence ID" value="RGT95703.1"/>
    <property type="molecule type" value="Genomic_DNA"/>
</dbReference>
<dbReference type="Proteomes" id="UP000283833">
    <property type="component" value="Unassembled WGS sequence"/>
</dbReference>
<dbReference type="AlphaFoldDB" id="A0A413RSG6"/>
<reference evidence="1 2" key="1">
    <citation type="submission" date="2018-08" db="EMBL/GenBank/DDBJ databases">
        <title>A genome reference for cultivated species of the human gut microbiota.</title>
        <authorList>
            <person name="Zou Y."/>
            <person name="Xue W."/>
            <person name="Luo G."/>
        </authorList>
    </citation>
    <scope>NUCLEOTIDE SEQUENCE [LARGE SCALE GENOMIC DNA]</scope>
    <source>
        <strain evidence="1 2">AF18-14</strain>
    </source>
</reference>
<proteinExistence type="predicted"/>
<name>A0A413RSG6_PHOVU</name>
<evidence type="ECO:0000313" key="2">
    <source>
        <dbReference type="Proteomes" id="UP000283833"/>
    </source>
</evidence>
<sequence>MSGSPPLFSDYLYFYSFMDRNVHAHFYRQPISIDCQVLFIFFFSGRLCRNRYCTFLDFQNRFDKVCRIVFRFVRRSAVRSPASCEIGNGTYSWKFAPAISPVSLHAPKDGIRLPQSVTYLPYPFPHRMAFLLSLGKGSAREIPFFL</sequence>
<protein>
    <submittedName>
        <fullName evidence="1">Uncharacterized protein</fullName>
    </submittedName>
</protein>
<gene>
    <name evidence="1" type="ORF">DWX04_06745</name>
</gene>
<organism evidence="1 2">
    <name type="scientific">Phocaeicola vulgatus</name>
    <name type="common">Bacteroides vulgatus</name>
    <dbReference type="NCBI Taxonomy" id="821"/>
    <lineage>
        <taxon>Bacteria</taxon>
        <taxon>Pseudomonadati</taxon>
        <taxon>Bacteroidota</taxon>
        <taxon>Bacteroidia</taxon>
        <taxon>Bacteroidales</taxon>
        <taxon>Bacteroidaceae</taxon>
        <taxon>Phocaeicola</taxon>
    </lineage>
</organism>